<protein>
    <recommendedName>
        <fullName evidence="2">Large ribosomal subunit protein bL21m</fullName>
    </recommendedName>
</protein>
<dbReference type="EMBL" id="JBBBZM010000009">
    <property type="protein sequence ID" value="KAL0639697.1"/>
    <property type="molecule type" value="Genomic_DNA"/>
</dbReference>
<organism evidence="3 4">
    <name type="scientific">Discina gigas</name>
    <dbReference type="NCBI Taxonomy" id="1032678"/>
    <lineage>
        <taxon>Eukaryota</taxon>
        <taxon>Fungi</taxon>
        <taxon>Dikarya</taxon>
        <taxon>Ascomycota</taxon>
        <taxon>Pezizomycotina</taxon>
        <taxon>Pezizomycetes</taxon>
        <taxon>Pezizales</taxon>
        <taxon>Discinaceae</taxon>
        <taxon>Discina</taxon>
    </lineage>
</organism>
<accession>A0ABR3GUW7</accession>
<dbReference type="PANTHER" id="PTHR21349:SF0">
    <property type="entry name" value="LARGE RIBOSOMAL SUBUNIT PROTEIN BL21M"/>
    <property type="match status" value="1"/>
</dbReference>
<dbReference type="Pfam" id="PF00829">
    <property type="entry name" value="Ribosomal_L21p"/>
    <property type="match status" value="1"/>
</dbReference>
<reference evidence="3 4" key="1">
    <citation type="submission" date="2024-02" db="EMBL/GenBank/DDBJ databases">
        <title>Discinaceae phylogenomics.</title>
        <authorList>
            <person name="Dirks A.C."/>
            <person name="James T.Y."/>
        </authorList>
    </citation>
    <scope>NUCLEOTIDE SEQUENCE [LARGE SCALE GENOMIC DNA]</scope>
    <source>
        <strain evidence="3 4">ACD0624</strain>
    </source>
</reference>
<dbReference type="InterPro" id="IPR028909">
    <property type="entry name" value="bL21-like"/>
</dbReference>
<gene>
    <name evidence="3" type="ORF">Q9L58_001264</name>
</gene>
<proteinExistence type="inferred from homology"/>
<name>A0ABR3GUW7_9PEZI</name>
<evidence type="ECO:0000313" key="3">
    <source>
        <dbReference type="EMBL" id="KAL0639697.1"/>
    </source>
</evidence>
<evidence type="ECO:0000256" key="2">
    <source>
        <dbReference type="ARBA" id="ARBA00044129"/>
    </source>
</evidence>
<comment type="similarity">
    <text evidence="1">Belongs to the bacterial ribosomal protein bL21 family.</text>
</comment>
<dbReference type="SUPFAM" id="SSF141091">
    <property type="entry name" value="L21p-like"/>
    <property type="match status" value="1"/>
</dbReference>
<dbReference type="InterPro" id="IPR036164">
    <property type="entry name" value="bL21-like_sf"/>
</dbReference>
<dbReference type="PANTHER" id="PTHR21349">
    <property type="entry name" value="50S RIBOSOMAL PROTEIN L21"/>
    <property type="match status" value="1"/>
</dbReference>
<evidence type="ECO:0000313" key="4">
    <source>
        <dbReference type="Proteomes" id="UP001447188"/>
    </source>
</evidence>
<comment type="caution">
    <text evidence="3">The sequence shown here is derived from an EMBL/GenBank/DDBJ whole genome shotgun (WGS) entry which is preliminary data.</text>
</comment>
<keyword evidence="4" id="KW-1185">Reference proteome</keyword>
<dbReference type="Proteomes" id="UP001447188">
    <property type="component" value="Unassembled WGS sequence"/>
</dbReference>
<sequence>MLLRAVQRSLLRPLASAPSQFLAARIPPRLLLPLVTRSLATSTALRSPSLTETTSEATPPAVVQTGSLQIQPDLAPTLPHESLALLAALKAQPSQYITIHIHKFPFLVTVGDLVRLPFRLKEVNVGDRLRITHASVLGSRDYTMKGNPYIDESLFECRAMVVEETSEPLRKKEKTKRRQRRIKTVKSKHPYTVLRISELVINDAPAVTATGDV</sequence>
<evidence type="ECO:0000256" key="1">
    <source>
        <dbReference type="ARBA" id="ARBA00008563"/>
    </source>
</evidence>